<evidence type="ECO:0000313" key="1">
    <source>
        <dbReference type="EMBL" id="MPC45941.1"/>
    </source>
</evidence>
<gene>
    <name evidence="1" type="ORF">E2C01_039647</name>
</gene>
<name>A0A5B7FF97_PORTR</name>
<dbReference type="EMBL" id="VSRR010006965">
    <property type="protein sequence ID" value="MPC45941.1"/>
    <property type="molecule type" value="Genomic_DNA"/>
</dbReference>
<sequence>MAGSHDLLSVSCCHARLTGGWGGAFTFTNTRHAITFSFDNAASSGPTGLLRSAIYERFIE</sequence>
<dbReference type="AlphaFoldDB" id="A0A5B7FF97"/>
<protein>
    <submittedName>
        <fullName evidence="1">Uncharacterized protein</fullName>
    </submittedName>
</protein>
<keyword evidence="2" id="KW-1185">Reference proteome</keyword>
<comment type="caution">
    <text evidence="1">The sequence shown here is derived from an EMBL/GenBank/DDBJ whole genome shotgun (WGS) entry which is preliminary data.</text>
</comment>
<reference evidence="1 2" key="1">
    <citation type="submission" date="2019-05" db="EMBL/GenBank/DDBJ databases">
        <title>Another draft genome of Portunus trituberculatus and its Hox gene families provides insights of decapod evolution.</title>
        <authorList>
            <person name="Jeong J.-H."/>
            <person name="Song I."/>
            <person name="Kim S."/>
            <person name="Choi T."/>
            <person name="Kim D."/>
            <person name="Ryu S."/>
            <person name="Kim W."/>
        </authorList>
    </citation>
    <scope>NUCLEOTIDE SEQUENCE [LARGE SCALE GENOMIC DNA]</scope>
    <source>
        <tissue evidence="1">Muscle</tissue>
    </source>
</reference>
<dbReference type="Proteomes" id="UP000324222">
    <property type="component" value="Unassembled WGS sequence"/>
</dbReference>
<evidence type="ECO:0000313" key="2">
    <source>
        <dbReference type="Proteomes" id="UP000324222"/>
    </source>
</evidence>
<organism evidence="1 2">
    <name type="scientific">Portunus trituberculatus</name>
    <name type="common">Swimming crab</name>
    <name type="synonym">Neptunus trituberculatus</name>
    <dbReference type="NCBI Taxonomy" id="210409"/>
    <lineage>
        <taxon>Eukaryota</taxon>
        <taxon>Metazoa</taxon>
        <taxon>Ecdysozoa</taxon>
        <taxon>Arthropoda</taxon>
        <taxon>Crustacea</taxon>
        <taxon>Multicrustacea</taxon>
        <taxon>Malacostraca</taxon>
        <taxon>Eumalacostraca</taxon>
        <taxon>Eucarida</taxon>
        <taxon>Decapoda</taxon>
        <taxon>Pleocyemata</taxon>
        <taxon>Brachyura</taxon>
        <taxon>Eubrachyura</taxon>
        <taxon>Portunoidea</taxon>
        <taxon>Portunidae</taxon>
        <taxon>Portuninae</taxon>
        <taxon>Portunus</taxon>
    </lineage>
</organism>
<proteinExistence type="predicted"/>
<accession>A0A5B7FF97</accession>